<proteinExistence type="predicted"/>
<name>A0A0X3BLC2_9EURY</name>
<feature type="domain" description="KaiC-like" evidence="3">
    <location>
        <begin position="80"/>
        <end position="187"/>
    </location>
</feature>
<organism evidence="4 5">
    <name type="scientific">Methanoculleus bourgensis</name>
    <dbReference type="NCBI Taxonomy" id="83986"/>
    <lineage>
        <taxon>Archaea</taxon>
        <taxon>Methanobacteriati</taxon>
        <taxon>Methanobacteriota</taxon>
        <taxon>Stenosarchaea group</taxon>
        <taxon>Methanomicrobia</taxon>
        <taxon>Methanomicrobiales</taxon>
        <taxon>Methanomicrobiaceae</taxon>
        <taxon>Methanoculleus</taxon>
    </lineage>
</organism>
<dbReference type="AlphaFoldDB" id="A0A0X3BLC2"/>
<evidence type="ECO:0000256" key="2">
    <source>
        <dbReference type="ARBA" id="ARBA00022840"/>
    </source>
</evidence>
<protein>
    <recommendedName>
        <fullName evidence="3">KaiC-like domain-containing protein</fullName>
    </recommendedName>
</protein>
<reference evidence="4 5" key="1">
    <citation type="submission" date="2016-01" db="EMBL/GenBank/DDBJ databases">
        <authorList>
            <person name="Manzoor S."/>
        </authorList>
    </citation>
    <scope>NUCLEOTIDE SEQUENCE [LARGE SCALE GENOMIC DNA]</scope>
    <source>
        <strain evidence="4">Methanoculleus sp MAB1</strain>
    </source>
</reference>
<evidence type="ECO:0000313" key="5">
    <source>
        <dbReference type="Proteomes" id="UP000069850"/>
    </source>
</evidence>
<evidence type="ECO:0000256" key="1">
    <source>
        <dbReference type="ARBA" id="ARBA00022741"/>
    </source>
</evidence>
<dbReference type="InterPro" id="IPR014774">
    <property type="entry name" value="KaiC-like_dom"/>
</dbReference>
<dbReference type="SUPFAM" id="SSF52540">
    <property type="entry name" value="P-loop containing nucleoside triphosphate hydrolases"/>
    <property type="match status" value="1"/>
</dbReference>
<dbReference type="Proteomes" id="UP000069850">
    <property type="component" value="Chromosome 1"/>
</dbReference>
<accession>A0A0X3BLC2</accession>
<keyword evidence="1" id="KW-0547">Nucleotide-binding</keyword>
<dbReference type="GeneID" id="27137528"/>
<keyword evidence="2" id="KW-0067">ATP-binding</keyword>
<dbReference type="InterPro" id="IPR027417">
    <property type="entry name" value="P-loop_NTPase"/>
</dbReference>
<dbReference type="OrthoDB" id="49590at2157"/>
<evidence type="ECO:0000313" key="4">
    <source>
        <dbReference type="EMBL" id="CVK32946.1"/>
    </source>
</evidence>
<dbReference type="PANTHER" id="PTHR43637">
    <property type="entry name" value="UPF0273 PROTEIN TM_0370"/>
    <property type="match status" value="1"/>
</dbReference>
<dbReference type="RefSeq" id="WP_062263576.1">
    <property type="nucleotide sequence ID" value="NZ_LT158599.1"/>
</dbReference>
<dbReference type="KEGG" id="mema:MMAB1_1733"/>
<dbReference type="Pfam" id="PF06745">
    <property type="entry name" value="ATPase"/>
    <property type="match status" value="1"/>
</dbReference>
<dbReference type="Gene3D" id="3.40.50.300">
    <property type="entry name" value="P-loop containing nucleotide triphosphate hydrolases"/>
    <property type="match status" value="2"/>
</dbReference>
<dbReference type="GO" id="GO:0005524">
    <property type="term" value="F:ATP binding"/>
    <property type="evidence" value="ECO:0007669"/>
    <property type="project" value="UniProtKB-KW"/>
</dbReference>
<evidence type="ECO:0000259" key="3">
    <source>
        <dbReference type="Pfam" id="PF06745"/>
    </source>
</evidence>
<sequence>MADRTRRSTGIAGLDLALDGGFPPRTRVIVSGSPLSGLELLAGQFWETGDRDGTYLMLDTVPQEGMTDARGMDPAALVGAMQGDRIIVDSLSTLVRERGIDAATRFVLDDTHEVIERGATIIYLLYTGLHSPVEEIQMMRAADIFITLRQQIHGNEVERTLAIEKYKDANVPQRVIPYHIVAKGLELSTTSRVV</sequence>
<gene>
    <name evidence="4" type="ORF">MMAB1_1733</name>
</gene>
<dbReference type="EMBL" id="LT158599">
    <property type="protein sequence ID" value="CVK32946.1"/>
    <property type="molecule type" value="Genomic_DNA"/>
</dbReference>